<dbReference type="InterPro" id="IPR005119">
    <property type="entry name" value="LysR_subst-bd"/>
</dbReference>
<dbReference type="RefSeq" id="WP_052750079.1">
    <property type="nucleotide sequence ID" value="NZ_JAFEJB010000001.1"/>
</dbReference>
<keyword evidence="2" id="KW-0805">Transcription regulation</keyword>
<dbReference type="AlphaFoldDB" id="A0A1B6VQ11"/>
<organism evidence="5 6">
    <name type="scientific">Gluconobacter cerinus</name>
    <dbReference type="NCBI Taxonomy" id="38307"/>
    <lineage>
        <taxon>Bacteria</taxon>
        <taxon>Pseudomonadati</taxon>
        <taxon>Pseudomonadota</taxon>
        <taxon>Alphaproteobacteria</taxon>
        <taxon>Acetobacterales</taxon>
        <taxon>Acetobacteraceae</taxon>
        <taxon>Gluconobacter</taxon>
    </lineage>
</organism>
<comment type="similarity">
    <text evidence="1">Belongs to the LysR transcriptional regulatory family.</text>
</comment>
<evidence type="ECO:0000256" key="2">
    <source>
        <dbReference type="ARBA" id="ARBA00023015"/>
    </source>
</evidence>
<dbReference type="Pfam" id="PF03466">
    <property type="entry name" value="LysR_substrate"/>
    <property type="match status" value="1"/>
</dbReference>
<gene>
    <name evidence="5" type="ORF">A0123_00120</name>
</gene>
<dbReference type="InterPro" id="IPR036388">
    <property type="entry name" value="WH-like_DNA-bd_sf"/>
</dbReference>
<evidence type="ECO:0000256" key="1">
    <source>
        <dbReference type="ARBA" id="ARBA00009437"/>
    </source>
</evidence>
<dbReference type="Proteomes" id="UP000077786">
    <property type="component" value="Unassembled WGS sequence"/>
</dbReference>
<dbReference type="Pfam" id="PF00126">
    <property type="entry name" value="HTH_1"/>
    <property type="match status" value="1"/>
</dbReference>
<dbReference type="PANTHER" id="PTHR30579">
    <property type="entry name" value="TRANSCRIPTIONAL REGULATOR"/>
    <property type="match status" value="1"/>
</dbReference>
<comment type="caution">
    <text evidence="5">The sequence shown here is derived from an EMBL/GenBank/DDBJ whole genome shotgun (WGS) entry which is preliminary data.</text>
</comment>
<dbReference type="GO" id="GO:0003677">
    <property type="term" value="F:DNA binding"/>
    <property type="evidence" value="ECO:0007669"/>
    <property type="project" value="UniProtKB-KW"/>
</dbReference>
<dbReference type="SUPFAM" id="SSF46785">
    <property type="entry name" value="Winged helix' DNA-binding domain"/>
    <property type="match status" value="1"/>
</dbReference>
<dbReference type="InterPro" id="IPR000847">
    <property type="entry name" value="LysR_HTH_N"/>
</dbReference>
<dbReference type="InterPro" id="IPR036390">
    <property type="entry name" value="WH_DNA-bd_sf"/>
</dbReference>
<dbReference type="PROSITE" id="PS50931">
    <property type="entry name" value="HTH_LYSR"/>
    <property type="match status" value="1"/>
</dbReference>
<sequence>MSHTSLPQRMARNVPTELLRSFVAIVEAGSMAQATETIFLTQSALSLQMKRLEDVLQQKLFRRDGRKLVLTPAGEELVAYARQLLALNDRIMHKLGDVSEPEPITIGMVQDFADTILPDVLARFRLEHPRCRLTVRVGGSAELLEMFDRSRLDIVLCLGQHGDRPNSSWRIVGHDRMVWIGDPSVLDQSEIPLVLLEPPCRFREAALRTLAKARRDYRIVLETPHLPAMRAGVRSGLGASCRTRRFATSEGLSILPTGILPEVPEIETILVQRNGLPEATQDLAELLTQATADQ</sequence>
<evidence type="ECO:0000256" key="3">
    <source>
        <dbReference type="ARBA" id="ARBA00023125"/>
    </source>
</evidence>
<evidence type="ECO:0000313" key="5">
    <source>
        <dbReference type="EMBL" id="OAJ69311.1"/>
    </source>
</evidence>
<dbReference type="OrthoDB" id="9789529at2"/>
<dbReference type="FunFam" id="1.10.10.10:FF:000001">
    <property type="entry name" value="LysR family transcriptional regulator"/>
    <property type="match status" value="1"/>
</dbReference>
<reference evidence="5 6" key="1">
    <citation type="submission" date="2016-03" db="EMBL/GenBank/DDBJ databases">
        <title>Draft genome sequence of Gluconobacter cerinus strain CECT 9110.</title>
        <authorList>
            <person name="Sainz F."/>
            <person name="Mas A."/>
            <person name="Torija M.J."/>
        </authorList>
    </citation>
    <scope>NUCLEOTIDE SEQUENCE [LARGE SCALE GENOMIC DNA]</scope>
    <source>
        <strain evidence="5 6">CECT 9110</strain>
    </source>
</reference>
<dbReference type="PANTHER" id="PTHR30579:SF7">
    <property type="entry name" value="HTH-TYPE TRANSCRIPTIONAL REGULATOR LRHA-RELATED"/>
    <property type="match status" value="1"/>
</dbReference>
<proteinExistence type="inferred from homology"/>
<dbReference type="SUPFAM" id="SSF53850">
    <property type="entry name" value="Periplasmic binding protein-like II"/>
    <property type="match status" value="1"/>
</dbReference>
<dbReference type="GO" id="GO:0003700">
    <property type="term" value="F:DNA-binding transcription factor activity"/>
    <property type="evidence" value="ECO:0007669"/>
    <property type="project" value="InterPro"/>
</dbReference>
<dbReference type="PATRIC" id="fig|38307.3.peg.123"/>
<evidence type="ECO:0000256" key="4">
    <source>
        <dbReference type="ARBA" id="ARBA00023163"/>
    </source>
</evidence>
<keyword evidence="3" id="KW-0238">DNA-binding</keyword>
<dbReference type="InterPro" id="IPR050176">
    <property type="entry name" value="LTTR"/>
</dbReference>
<dbReference type="Gene3D" id="3.40.190.10">
    <property type="entry name" value="Periplasmic binding protein-like II"/>
    <property type="match status" value="2"/>
</dbReference>
<protein>
    <submittedName>
        <fullName evidence="5">LysR family transcriptional regulator</fullName>
    </submittedName>
</protein>
<dbReference type="Gene3D" id="1.10.10.10">
    <property type="entry name" value="Winged helix-like DNA-binding domain superfamily/Winged helix DNA-binding domain"/>
    <property type="match status" value="1"/>
</dbReference>
<dbReference type="EMBL" id="LUTU01000001">
    <property type="protein sequence ID" value="OAJ69311.1"/>
    <property type="molecule type" value="Genomic_DNA"/>
</dbReference>
<keyword evidence="4" id="KW-0804">Transcription</keyword>
<accession>A0A1B6VQ11</accession>
<evidence type="ECO:0000313" key="6">
    <source>
        <dbReference type="Proteomes" id="UP000077786"/>
    </source>
</evidence>
<name>A0A1B6VQ11_9PROT</name>